<evidence type="ECO:0008006" key="3">
    <source>
        <dbReference type="Google" id="ProtNLM"/>
    </source>
</evidence>
<evidence type="ECO:0000313" key="1">
    <source>
        <dbReference type="EMBL" id="HIU56960.1"/>
    </source>
</evidence>
<dbReference type="EMBL" id="DVNB01000043">
    <property type="protein sequence ID" value="HIU56960.1"/>
    <property type="molecule type" value="Genomic_DNA"/>
</dbReference>
<evidence type="ECO:0000313" key="2">
    <source>
        <dbReference type="Proteomes" id="UP000824109"/>
    </source>
</evidence>
<dbReference type="Proteomes" id="UP000824109">
    <property type="component" value="Unassembled WGS sequence"/>
</dbReference>
<accession>A0A9D1SEB0</accession>
<protein>
    <recommendedName>
        <fullName evidence="3">Replicative helicase inhibitor G39P N-terminal domain-containing protein</fullName>
    </recommendedName>
</protein>
<dbReference type="Gene3D" id="1.10.8.200">
    <property type="entry name" value="Replisome organizer (g39p helicase loader/inhibitor protein)"/>
    <property type="match status" value="1"/>
</dbReference>
<organism evidence="1 2">
    <name type="scientific">Candidatus Ornithomonoglobus merdipullorum</name>
    <dbReference type="NCBI Taxonomy" id="2840895"/>
    <lineage>
        <taxon>Bacteria</taxon>
        <taxon>Bacillati</taxon>
        <taxon>Bacillota</taxon>
        <taxon>Clostridia</taxon>
        <taxon>Candidatus Ornithomonoglobus</taxon>
    </lineage>
</organism>
<reference evidence="1" key="2">
    <citation type="journal article" date="2021" name="PeerJ">
        <title>Extensive microbial diversity within the chicken gut microbiome revealed by metagenomics and culture.</title>
        <authorList>
            <person name="Gilroy R."/>
            <person name="Ravi A."/>
            <person name="Getino M."/>
            <person name="Pursley I."/>
            <person name="Horton D.L."/>
            <person name="Alikhan N.F."/>
            <person name="Baker D."/>
            <person name="Gharbi K."/>
            <person name="Hall N."/>
            <person name="Watson M."/>
            <person name="Adriaenssens E.M."/>
            <person name="Foster-Nyarko E."/>
            <person name="Jarju S."/>
            <person name="Secka A."/>
            <person name="Antonio M."/>
            <person name="Oren A."/>
            <person name="Chaudhuri R.R."/>
            <person name="La Ragione R."/>
            <person name="Hildebrand F."/>
            <person name="Pallen M.J."/>
        </authorList>
    </citation>
    <scope>NUCLEOTIDE SEQUENCE</scope>
    <source>
        <strain evidence="1">USAMLcec3-3695</strain>
    </source>
</reference>
<name>A0A9D1SEB0_9FIRM</name>
<dbReference type="AlphaFoldDB" id="A0A9D1SEB0"/>
<comment type="caution">
    <text evidence="1">The sequence shown here is derived from an EMBL/GenBank/DDBJ whole genome shotgun (WGS) entry which is preliminary data.</text>
</comment>
<gene>
    <name evidence="1" type="ORF">IAA61_03990</name>
</gene>
<reference evidence="1" key="1">
    <citation type="submission" date="2020-10" db="EMBL/GenBank/DDBJ databases">
        <authorList>
            <person name="Gilroy R."/>
        </authorList>
    </citation>
    <scope>NUCLEOTIDE SEQUENCE</scope>
    <source>
        <strain evidence="1">USAMLcec3-3695</strain>
    </source>
</reference>
<sequence length="98" mass="11030">MTINEAVTVVEHLCAVYPVKYDVKKKKALAAVWAALFHDTPAADVWQTVLDHIGEDTAGCIPVPGKIKDRLAKTRKEHEAEETQEMFLQRWSGDIPEE</sequence>
<proteinExistence type="predicted"/>